<reference evidence="8" key="1">
    <citation type="submission" date="2022-12" db="EMBL/GenBank/DDBJ databases">
        <title>Draft genome assemblies for two species of Escallonia (Escalloniales).</title>
        <authorList>
            <person name="Chanderbali A."/>
            <person name="Dervinis C."/>
            <person name="Anghel I."/>
            <person name="Soltis D."/>
            <person name="Soltis P."/>
            <person name="Zapata F."/>
        </authorList>
    </citation>
    <scope>NUCLEOTIDE SEQUENCE</scope>
    <source>
        <strain evidence="8">UCBG92.1500</strain>
        <tissue evidence="8">Leaf</tissue>
    </source>
</reference>
<sequence length="470" mass="54893">MARRLKTSACSYFQMTNDRCDRNSYDGDNGNEHVFDEQKAYRAMAMFVCSEKVSPRAFLGDSFKEVLKITNPGFHVSFATLERHCLKLYKEETEKIKQVFRDFDGQVSLSMDILRHNTYDVRSYKLPQGQTVFDYMCLTVHFIDDKWKLNNRVVYFGSLYYTTEYAPEKVILKCLSDLEIENKVSAVTTLNGFEYDDMAEAVKDHVQGKKLLQINGKLFRISCCAHLFRLMVEEAFEEIEWTIRKIRRIVPFGKSLPQWHITLHILQEALELESKGEYLKEDEYGCFDIPSAEEWKQIRGVCKLVGNIYKAAEVFIFDDYMAHHPEKNDHRSDSTSSGPESDEELPRHIVERRRDPCYEFHCLVEYNQFIQSNSLPKSELELYLEEPVLPWSKDFNLLNWWKAASAKYPTMSKIARDLLAIPLSVATSSDAYYYTDFRKANGDVVRLGPDLANALMCTRSWIKKHRRDIN</sequence>
<comment type="subcellular location">
    <subcellularLocation>
        <location evidence="1">Nucleus</location>
    </subcellularLocation>
</comment>
<evidence type="ECO:0000259" key="7">
    <source>
        <dbReference type="Pfam" id="PF05699"/>
    </source>
</evidence>
<keyword evidence="2" id="KW-0479">Metal-binding</keyword>
<dbReference type="Pfam" id="PF05699">
    <property type="entry name" value="Dimer_Tnp_hAT"/>
    <property type="match status" value="1"/>
</dbReference>
<evidence type="ECO:0000256" key="3">
    <source>
        <dbReference type="ARBA" id="ARBA00022771"/>
    </source>
</evidence>
<evidence type="ECO:0000313" key="8">
    <source>
        <dbReference type="EMBL" id="KAK2971028.1"/>
    </source>
</evidence>
<dbReference type="GO" id="GO:0005634">
    <property type="term" value="C:nucleus"/>
    <property type="evidence" value="ECO:0007669"/>
    <property type="project" value="UniProtKB-SubCell"/>
</dbReference>
<dbReference type="PANTHER" id="PTHR46481:SF10">
    <property type="entry name" value="ZINC FINGER BED DOMAIN-CONTAINING PROTEIN 39"/>
    <property type="match status" value="1"/>
</dbReference>
<feature type="domain" description="HAT C-terminal dimerisation" evidence="7">
    <location>
        <begin position="379"/>
        <end position="462"/>
    </location>
</feature>
<evidence type="ECO:0000256" key="2">
    <source>
        <dbReference type="ARBA" id="ARBA00022723"/>
    </source>
</evidence>
<name>A0AA88QJI9_9ASTE</name>
<comment type="caution">
    <text evidence="8">The sequence shown here is derived from an EMBL/GenBank/DDBJ whole genome shotgun (WGS) entry which is preliminary data.</text>
</comment>
<dbReference type="InterPro" id="IPR052035">
    <property type="entry name" value="ZnF_BED_domain_contain"/>
</dbReference>
<evidence type="ECO:0000256" key="6">
    <source>
        <dbReference type="SAM" id="MobiDB-lite"/>
    </source>
</evidence>
<dbReference type="SUPFAM" id="SSF53098">
    <property type="entry name" value="Ribonuclease H-like"/>
    <property type="match status" value="1"/>
</dbReference>
<dbReference type="PANTHER" id="PTHR46481">
    <property type="entry name" value="ZINC FINGER BED DOMAIN-CONTAINING PROTEIN 4"/>
    <property type="match status" value="1"/>
</dbReference>
<evidence type="ECO:0000256" key="1">
    <source>
        <dbReference type="ARBA" id="ARBA00004123"/>
    </source>
</evidence>
<dbReference type="GO" id="GO:0008270">
    <property type="term" value="F:zinc ion binding"/>
    <property type="evidence" value="ECO:0007669"/>
    <property type="project" value="UniProtKB-KW"/>
</dbReference>
<organism evidence="8 9">
    <name type="scientific">Escallonia rubra</name>
    <dbReference type="NCBI Taxonomy" id="112253"/>
    <lineage>
        <taxon>Eukaryota</taxon>
        <taxon>Viridiplantae</taxon>
        <taxon>Streptophyta</taxon>
        <taxon>Embryophyta</taxon>
        <taxon>Tracheophyta</taxon>
        <taxon>Spermatophyta</taxon>
        <taxon>Magnoliopsida</taxon>
        <taxon>eudicotyledons</taxon>
        <taxon>Gunneridae</taxon>
        <taxon>Pentapetalae</taxon>
        <taxon>asterids</taxon>
        <taxon>campanulids</taxon>
        <taxon>Escalloniales</taxon>
        <taxon>Escalloniaceae</taxon>
        <taxon>Escallonia</taxon>
    </lineage>
</organism>
<dbReference type="InterPro" id="IPR008906">
    <property type="entry name" value="HATC_C_dom"/>
</dbReference>
<dbReference type="Proteomes" id="UP001187471">
    <property type="component" value="Unassembled WGS sequence"/>
</dbReference>
<dbReference type="GO" id="GO:0046983">
    <property type="term" value="F:protein dimerization activity"/>
    <property type="evidence" value="ECO:0007669"/>
    <property type="project" value="InterPro"/>
</dbReference>
<feature type="region of interest" description="Disordered" evidence="6">
    <location>
        <begin position="326"/>
        <end position="348"/>
    </location>
</feature>
<proteinExistence type="predicted"/>
<protein>
    <recommendedName>
        <fullName evidence="7">HAT C-terminal dimerisation domain-containing protein</fullName>
    </recommendedName>
</protein>
<evidence type="ECO:0000256" key="5">
    <source>
        <dbReference type="ARBA" id="ARBA00023242"/>
    </source>
</evidence>
<keyword evidence="3" id="KW-0863">Zinc-finger</keyword>
<dbReference type="EMBL" id="JAVXUO010002617">
    <property type="protein sequence ID" value="KAK2971028.1"/>
    <property type="molecule type" value="Genomic_DNA"/>
</dbReference>
<accession>A0AA88QJI9</accession>
<keyword evidence="4" id="KW-0862">Zinc</keyword>
<dbReference type="InterPro" id="IPR012337">
    <property type="entry name" value="RNaseH-like_sf"/>
</dbReference>
<evidence type="ECO:0000256" key="4">
    <source>
        <dbReference type="ARBA" id="ARBA00022833"/>
    </source>
</evidence>
<gene>
    <name evidence="8" type="ORF">RJ640_025802</name>
</gene>
<evidence type="ECO:0000313" key="9">
    <source>
        <dbReference type="Proteomes" id="UP001187471"/>
    </source>
</evidence>
<keyword evidence="9" id="KW-1185">Reference proteome</keyword>
<dbReference type="AlphaFoldDB" id="A0AA88QJI9"/>
<keyword evidence="5" id="KW-0539">Nucleus</keyword>